<dbReference type="RefSeq" id="WP_160360912.1">
    <property type="nucleotide sequence ID" value="NZ_WSRQ01000053.1"/>
</dbReference>
<dbReference type="InterPro" id="IPR050097">
    <property type="entry name" value="Ferredoxin-NADP_redctase_2"/>
</dbReference>
<evidence type="ECO:0000313" key="5">
    <source>
        <dbReference type="Proteomes" id="UP000656077"/>
    </source>
</evidence>
<dbReference type="InterPro" id="IPR036188">
    <property type="entry name" value="FAD/NAD-bd_sf"/>
</dbReference>
<gene>
    <name evidence="4" type="ORF">GKZ28_21920</name>
</gene>
<accession>A0A964W4J0</accession>
<dbReference type="Gene3D" id="3.50.50.60">
    <property type="entry name" value="FAD/NAD(P)-binding domain"/>
    <property type="match status" value="2"/>
</dbReference>
<evidence type="ECO:0000259" key="3">
    <source>
        <dbReference type="Pfam" id="PF07992"/>
    </source>
</evidence>
<keyword evidence="2" id="KW-0560">Oxidoreductase</keyword>
<evidence type="ECO:0000256" key="1">
    <source>
        <dbReference type="ARBA" id="ARBA00022630"/>
    </source>
</evidence>
<keyword evidence="1" id="KW-0285">Flavoprotein</keyword>
<evidence type="ECO:0000256" key="2">
    <source>
        <dbReference type="ARBA" id="ARBA00023002"/>
    </source>
</evidence>
<protein>
    <submittedName>
        <fullName evidence="4">Thioredoxin reductase</fullName>
    </submittedName>
</protein>
<dbReference type="Pfam" id="PF07992">
    <property type="entry name" value="Pyr_redox_2"/>
    <property type="match status" value="1"/>
</dbReference>
<name>A0A964W4J0_9CLOT</name>
<reference evidence="4" key="1">
    <citation type="submission" date="2019-12" db="EMBL/GenBank/DDBJ databases">
        <title>Microbes associate with the intestines of laboratory mice.</title>
        <authorList>
            <person name="Navarre W."/>
            <person name="Wong E."/>
        </authorList>
    </citation>
    <scope>NUCLEOTIDE SEQUENCE</scope>
    <source>
        <strain evidence="4">NM79_F5</strain>
    </source>
</reference>
<comment type="caution">
    <text evidence="4">The sequence shown here is derived from an EMBL/GenBank/DDBJ whole genome shotgun (WGS) entry which is preliminary data.</text>
</comment>
<organism evidence="4 5">
    <name type="scientific">Clostridium chromiireducens</name>
    <dbReference type="NCBI Taxonomy" id="225345"/>
    <lineage>
        <taxon>Bacteria</taxon>
        <taxon>Bacillati</taxon>
        <taxon>Bacillota</taxon>
        <taxon>Clostridia</taxon>
        <taxon>Eubacteriales</taxon>
        <taxon>Clostridiaceae</taxon>
        <taxon>Clostridium</taxon>
    </lineage>
</organism>
<dbReference type="GO" id="GO:0016491">
    <property type="term" value="F:oxidoreductase activity"/>
    <property type="evidence" value="ECO:0007669"/>
    <property type="project" value="UniProtKB-KW"/>
</dbReference>
<proteinExistence type="predicted"/>
<evidence type="ECO:0000313" key="4">
    <source>
        <dbReference type="EMBL" id="MVX66337.1"/>
    </source>
</evidence>
<dbReference type="AlphaFoldDB" id="A0A964W4J0"/>
<dbReference type="SUPFAM" id="SSF51905">
    <property type="entry name" value="FAD/NAD(P)-binding domain"/>
    <property type="match status" value="1"/>
</dbReference>
<dbReference type="Proteomes" id="UP000656077">
    <property type="component" value="Unassembled WGS sequence"/>
</dbReference>
<dbReference type="EMBL" id="WSRQ01000053">
    <property type="protein sequence ID" value="MVX66337.1"/>
    <property type="molecule type" value="Genomic_DNA"/>
</dbReference>
<feature type="domain" description="FAD/NAD(P)-binding" evidence="3">
    <location>
        <begin position="5"/>
        <end position="271"/>
    </location>
</feature>
<dbReference type="PRINTS" id="PR00368">
    <property type="entry name" value="FADPNR"/>
</dbReference>
<dbReference type="InterPro" id="IPR023753">
    <property type="entry name" value="FAD/NAD-binding_dom"/>
</dbReference>
<sequence>MEEIYDIAIIGTGPAGLSAAINGSIRNKKIILFGNGELTTKLQKAPEINNYLGFYGISGFELGEHFKKHIANMDINITEEKVNAIYAMGESFSIMVNEKEYIASAVILATGMEFTKPIKGETEFLGLGVGYCATCDAPLYRDKTVVIVGYNEEAEEEANYLSELAREVYYVPMKNISGRLRSTIEIVNDIPVEIKGLENVESIQFRNMEILTDGVFILKDSLPPAQLVPGIQIMDGRIVTDRSMKTNIKGCYAAGDCTGKPYQYIKAAGEGQVAALNAVAYLDSIKNI</sequence>
<dbReference type="PRINTS" id="PR00469">
    <property type="entry name" value="PNDRDTASEII"/>
</dbReference>
<dbReference type="PANTHER" id="PTHR48105">
    <property type="entry name" value="THIOREDOXIN REDUCTASE 1-RELATED-RELATED"/>
    <property type="match status" value="1"/>
</dbReference>